<dbReference type="STRING" id="1364.LP2241_30233"/>
<proteinExistence type="predicted"/>
<sequence>MHPEEHLILAYKTKRANLENEEDQIQKFQRKGDLEIEQLVYELDTSLRNQELDGHAVSLLRQELYKAQESYNEIIRKEKHKCHQKLEDNEIDYRKNLSQMD</sequence>
<accession>A0A0D6DWU6</accession>
<dbReference type="KEGG" id="lpk:LACPI_1233"/>
<dbReference type="HOGENOM" id="CLU_2287939_0_0_9"/>
<dbReference type="EMBL" id="LN774769">
    <property type="protein sequence ID" value="CEN28433.1"/>
    <property type="molecule type" value="Genomic_DNA"/>
</dbReference>
<gene>
    <name evidence="2" type="ORF">LACPI_1233</name>
</gene>
<dbReference type="RefSeq" id="WP_047915571.1">
    <property type="nucleotide sequence ID" value="NZ_LN774769.1"/>
</dbReference>
<protein>
    <submittedName>
        <fullName evidence="2">Uncharacterized protein</fullName>
    </submittedName>
</protein>
<name>A0A0D6DWU6_9LACT</name>
<evidence type="ECO:0000313" key="2">
    <source>
        <dbReference type="EMBL" id="CEN28433.1"/>
    </source>
</evidence>
<evidence type="ECO:0000256" key="1">
    <source>
        <dbReference type="SAM" id="Coils"/>
    </source>
</evidence>
<dbReference type="Proteomes" id="UP000033166">
    <property type="component" value="Chromosome I"/>
</dbReference>
<feature type="coiled-coil region" evidence="1">
    <location>
        <begin position="11"/>
        <end position="38"/>
    </location>
</feature>
<keyword evidence="1" id="KW-0175">Coiled coil</keyword>
<reference evidence="3" key="1">
    <citation type="submission" date="2015-01" db="EMBL/GenBank/DDBJ databases">
        <authorList>
            <person name="Andreevskaya M."/>
        </authorList>
    </citation>
    <scope>NUCLEOTIDE SEQUENCE [LARGE SCALE GENOMIC DNA]</scope>
    <source>
        <strain evidence="3">MKFS47</strain>
    </source>
</reference>
<evidence type="ECO:0000313" key="3">
    <source>
        <dbReference type="Proteomes" id="UP000033166"/>
    </source>
</evidence>
<organism evidence="2 3">
    <name type="scientific">Pseudolactococcus piscium MKFS47</name>
    <dbReference type="NCBI Taxonomy" id="297352"/>
    <lineage>
        <taxon>Bacteria</taxon>
        <taxon>Bacillati</taxon>
        <taxon>Bacillota</taxon>
        <taxon>Bacilli</taxon>
        <taxon>Lactobacillales</taxon>
        <taxon>Streptococcaceae</taxon>
        <taxon>Pseudolactococcus</taxon>
    </lineage>
</organism>
<dbReference type="AlphaFoldDB" id="A0A0D6DWU6"/>